<proteinExistence type="inferred from homology"/>
<dbReference type="STRING" id="1220924.W2S2V1"/>
<dbReference type="Pfam" id="PF19314">
    <property type="entry name" value="DUF5917"/>
    <property type="match status" value="1"/>
</dbReference>
<dbReference type="EMBL" id="KB822718">
    <property type="protein sequence ID" value="ETN43012.1"/>
    <property type="molecule type" value="Genomic_DNA"/>
</dbReference>
<evidence type="ECO:0000313" key="5">
    <source>
        <dbReference type="Proteomes" id="UP000030752"/>
    </source>
</evidence>
<dbReference type="InterPro" id="IPR019384">
    <property type="entry name" value="FHIP"/>
</dbReference>
<dbReference type="RefSeq" id="XP_008714748.1">
    <property type="nucleotide sequence ID" value="XM_008716526.1"/>
</dbReference>
<feature type="compositionally biased region" description="Polar residues" evidence="2">
    <location>
        <begin position="688"/>
        <end position="697"/>
    </location>
</feature>
<feature type="region of interest" description="Disordered" evidence="2">
    <location>
        <begin position="776"/>
        <end position="832"/>
    </location>
</feature>
<feature type="compositionally biased region" description="Polar residues" evidence="2">
    <location>
        <begin position="655"/>
        <end position="675"/>
    </location>
</feature>
<evidence type="ECO:0000256" key="1">
    <source>
        <dbReference type="ARBA" id="ARBA00024336"/>
    </source>
</evidence>
<keyword evidence="5" id="KW-1185">Reference proteome</keyword>
<evidence type="ECO:0000259" key="3">
    <source>
        <dbReference type="Pfam" id="PF19314"/>
    </source>
</evidence>
<feature type="region of interest" description="Disordered" evidence="2">
    <location>
        <begin position="721"/>
        <end position="756"/>
    </location>
</feature>
<dbReference type="Pfam" id="PF10257">
    <property type="entry name" value="RAI16-like"/>
    <property type="match status" value="1"/>
</dbReference>
<protein>
    <recommendedName>
        <fullName evidence="3">FHF complex subunit HOOK-interacting protein C-terminal domain-containing protein</fullName>
    </recommendedName>
</protein>
<dbReference type="OrthoDB" id="5350595at2759"/>
<dbReference type="PANTHER" id="PTHR21705:SF11">
    <property type="entry name" value="FHIP FAMILY PROTEIN CG3558"/>
    <property type="match status" value="1"/>
</dbReference>
<dbReference type="Proteomes" id="UP000030752">
    <property type="component" value="Unassembled WGS sequence"/>
</dbReference>
<dbReference type="InterPro" id="IPR045669">
    <property type="entry name" value="FHIP_C"/>
</dbReference>
<dbReference type="InParanoid" id="W2S2V1"/>
<sequence length="873" mass="96309">MDYLARLIAGAAAPNKPKTDTPAERLSTCIKLCNSLRNLWQRGSVGPEDDAAASRAVELLTRLNNLLTDESRKAAPHSCLLHIITNQTYIIIVKLALESQNPDVINHTAQFFHILINGEGEGLLDNKLFSRSLLDLVKSTVTGSQIYVDVETENDLIELLFEIATKIRLDPDILSAWFHPERDRSRPRAPADVRRNQFPLFFVLVQYVHDDGQTGDFARTGLLYLTETASRSKQLETWMIESDLAPQMASGLGALYSRLSRQFPPLEASEMMIPIIALSDATPSDSRSKETRDGFTRDLKEFMTYLAFWQDTVNRCKSQDVEDTLLDHFQVLFVQQLLYPSLLESSDVSGGSTAAVIAHLARILMALEPQKLAQRMLQYLLAAKAADPDNITKRPRARFSMSRRKSLDTLAALAEAAQSPSPDLFNLLDLITMSLKSKHSYTVNSCLKLLSVILTRHHPSALSAMFRLESLDETALDKSMSIFNESLTRYFDQAAEIARDETTLDESYQASLTDAKFRIERHSCSTTATSDGQALIKVPTSIHAECKLLNALLDRLETLFSNDTLTNLGLTQCIMDVAACENISVHGWLVPLRSEPPHRNVTSVIEKLNQQIKRWRGFFPEWDNLIAKRRDELSEADSGSDVRSPSGPSDPVVKAQSTPPRSIQGSRPVTPTTATRGRPLANAPTFGSIDNTIASSPTPNPRTPLAQRPLAGSPLRQAYFSRNESSSSPSRLERSASQKATELNDSPASEVSMNKASENDLEALLKTMITLDIESGDMPEESSPLLPVHAGRSHEDGRSPTANRSLLTPGDGLGGSGTVTPTPSAVESEDRDNKREISLSHILTNAVILQEFILEIAAMVQIRGTMIGEVDLA</sequence>
<reference evidence="4 5" key="1">
    <citation type="submission" date="2013-03" db="EMBL/GenBank/DDBJ databases">
        <title>The Genome Sequence of Phialophora europaea CBS 101466.</title>
        <authorList>
            <consortium name="The Broad Institute Genomics Platform"/>
            <person name="Cuomo C."/>
            <person name="de Hoog S."/>
            <person name="Gorbushina A."/>
            <person name="Walker B."/>
            <person name="Young S.K."/>
            <person name="Zeng Q."/>
            <person name="Gargeya S."/>
            <person name="Fitzgerald M."/>
            <person name="Haas B."/>
            <person name="Abouelleil A."/>
            <person name="Allen A.W."/>
            <person name="Alvarado L."/>
            <person name="Arachchi H.M."/>
            <person name="Berlin A.M."/>
            <person name="Chapman S.B."/>
            <person name="Gainer-Dewar J."/>
            <person name="Goldberg J."/>
            <person name="Griggs A."/>
            <person name="Gujja S."/>
            <person name="Hansen M."/>
            <person name="Howarth C."/>
            <person name="Imamovic A."/>
            <person name="Ireland A."/>
            <person name="Larimer J."/>
            <person name="McCowan C."/>
            <person name="Murphy C."/>
            <person name="Pearson M."/>
            <person name="Poon T.W."/>
            <person name="Priest M."/>
            <person name="Roberts A."/>
            <person name="Saif S."/>
            <person name="Shea T."/>
            <person name="Sisk P."/>
            <person name="Sykes S."/>
            <person name="Wortman J."/>
            <person name="Nusbaum C."/>
            <person name="Birren B."/>
        </authorList>
    </citation>
    <scope>NUCLEOTIDE SEQUENCE [LARGE SCALE GENOMIC DNA]</scope>
    <source>
        <strain evidence="4 5">CBS 101466</strain>
    </source>
</reference>
<dbReference type="GeneID" id="19969509"/>
<dbReference type="HOGENOM" id="CLU_004692_1_0_1"/>
<feature type="domain" description="FHF complex subunit HOOK-interacting protein C-terminal" evidence="3">
    <location>
        <begin position="546"/>
        <end position="634"/>
    </location>
</feature>
<evidence type="ECO:0000256" key="2">
    <source>
        <dbReference type="SAM" id="MobiDB-lite"/>
    </source>
</evidence>
<name>W2S2V1_CYPE1</name>
<dbReference type="eggNOG" id="KOG3695">
    <property type="taxonomic scope" value="Eukaryota"/>
</dbReference>
<organism evidence="4 5">
    <name type="scientific">Cyphellophora europaea (strain CBS 101466)</name>
    <name type="common">Phialophora europaea</name>
    <dbReference type="NCBI Taxonomy" id="1220924"/>
    <lineage>
        <taxon>Eukaryota</taxon>
        <taxon>Fungi</taxon>
        <taxon>Dikarya</taxon>
        <taxon>Ascomycota</taxon>
        <taxon>Pezizomycotina</taxon>
        <taxon>Eurotiomycetes</taxon>
        <taxon>Chaetothyriomycetidae</taxon>
        <taxon>Chaetothyriales</taxon>
        <taxon>Cyphellophoraceae</taxon>
        <taxon>Cyphellophora</taxon>
    </lineage>
</organism>
<feature type="compositionally biased region" description="Polar residues" evidence="2">
    <location>
        <begin position="738"/>
        <end position="756"/>
    </location>
</feature>
<dbReference type="AlphaFoldDB" id="W2S2V1"/>
<comment type="similarity">
    <text evidence="1">Belongs to the FHIP family.</text>
</comment>
<dbReference type="PANTHER" id="PTHR21705">
    <property type="entry name" value="RAI16 PROTEIN-RELATED"/>
    <property type="match status" value="1"/>
</dbReference>
<evidence type="ECO:0000313" key="4">
    <source>
        <dbReference type="EMBL" id="ETN43012.1"/>
    </source>
</evidence>
<feature type="compositionally biased region" description="Low complexity" evidence="2">
    <location>
        <begin position="721"/>
        <end position="730"/>
    </location>
</feature>
<gene>
    <name evidence="4" type="ORF">HMPREF1541_02170</name>
</gene>
<dbReference type="VEuPathDB" id="FungiDB:HMPREF1541_02170"/>
<feature type="region of interest" description="Disordered" evidence="2">
    <location>
        <begin position="633"/>
        <end position="709"/>
    </location>
</feature>
<accession>W2S2V1</accession>